<keyword evidence="3" id="KW-1185">Reference proteome</keyword>
<protein>
    <submittedName>
        <fullName evidence="2">Uncharacterized protein</fullName>
    </submittedName>
</protein>
<feature type="region of interest" description="Disordered" evidence="1">
    <location>
        <begin position="73"/>
        <end position="95"/>
    </location>
</feature>
<evidence type="ECO:0000313" key="3">
    <source>
        <dbReference type="Proteomes" id="UP000002071"/>
    </source>
</evidence>
<sequence length="95" mass="9881">MVLENLTLFEVHLDNARIGPSIDDEDNPETDAPTADETTDGDGCASSVGRLVVASVVVSIVVSLIARKLAGDDTEPDVAIDAPEESDAVDVATED</sequence>
<accession>C7NVF3</accession>
<dbReference type="KEGG" id="hut:Huta_1054"/>
<name>C7NVF3_HALUD</name>
<evidence type="ECO:0000256" key="1">
    <source>
        <dbReference type="SAM" id="MobiDB-lite"/>
    </source>
</evidence>
<evidence type="ECO:0000313" key="2">
    <source>
        <dbReference type="EMBL" id="ACV11237.1"/>
    </source>
</evidence>
<dbReference type="EMBL" id="CP001687">
    <property type="protein sequence ID" value="ACV11237.1"/>
    <property type="molecule type" value="Genomic_DNA"/>
</dbReference>
<proteinExistence type="predicted"/>
<gene>
    <name evidence="2" type="ordered locus">Huta_1054</name>
</gene>
<dbReference type="RefSeq" id="WP_015788813.1">
    <property type="nucleotide sequence ID" value="NC_013158.1"/>
</dbReference>
<dbReference type="HOGENOM" id="CLU_2366140_0_0_2"/>
<organism evidence="2 3">
    <name type="scientific">Halorhabdus utahensis (strain DSM 12940 / JCM 11049 / AX-2)</name>
    <dbReference type="NCBI Taxonomy" id="519442"/>
    <lineage>
        <taxon>Archaea</taxon>
        <taxon>Methanobacteriati</taxon>
        <taxon>Methanobacteriota</taxon>
        <taxon>Stenosarchaea group</taxon>
        <taxon>Halobacteria</taxon>
        <taxon>Halobacteriales</taxon>
        <taxon>Haloarculaceae</taxon>
        <taxon>Halorhabdus</taxon>
    </lineage>
</organism>
<feature type="region of interest" description="Disordered" evidence="1">
    <location>
        <begin position="17"/>
        <end position="43"/>
    </location>
</feature>
<dbReference type="GeneID" id="8383328"/>
<dbReference type="AlphaFoldDB" id="C7NVF3"/>
<reference evidence="2 3" key="1">
    <citation type="journal article" date="2009" name="Stand. Genomic Sci.">
        <title>Complete genome sequence of Halorhabdus utahensis type strain (AX-2).</title>
        <authorList>
            <person name="Anderson I."/>
            <person name="Tindall B.J."/>
            <person name="Pomrenke H."/>
            <person name="Goker M."/>
            <person name="Lapidus A."/>
            <person name="Nolan M."/>
            <person name="Copeland A."/>
            <person name="Glavina Del Rio T."/>
            <person name="Chen F."/>
            <person name="Tice H."/>
            <person name="Cheng J.F."/>
            <person name="Lucas S."/>
            <person name="Chertkov O."/>
            <person name="Bruce D."/>
            <person name="Brettin T."/>
            <person name="Detter J.C."/>
            <person name="Han C."/>
            <person name="Goodwin L."/>
            <person name="Land M."/>
            <person name="Hauser L."/>
            <person name="Chang Y.J."/>
            <person name="Jeffries C.D."/>
            <person name="Pitluck S."/>
            <person name="Pati A."/>
            <person name="Mavromatis K."/>
            <person name="Ivanova N."/>
            <person name="Ovchinnikova G."/>
            <person name="Chen A."/>
            <person name="Palaniappan K."/>
            <person name="Chain P."/>
            <person name="Rohde M."/>
            <person name="Bristow J."/>
            <person name="Eisen J.A."/>
            <person name="Markowitz V."/>
            <person name="Hugenholtz P."/>
            <person name="Kyrpides N.C."/>
            <person name="Klenk H.P."/>
        </authorList>
    </citation>
    <scope>NUCLEOTIDE SEQUENCE [LARGE SCALE GENOMIC DNA]</scope>
    <source>
        <strain evidence="3">DSM 12940 / JCM 11049 / AX-2</strain>
    </source>
</reference>
<dbReference type="Proteomes" id="UP000002071">
    <property type="component" value="Chromosome"/>
</dbReference>
<feature type="compositionally biased region" description="Low complexity" evidence="1">
    <location>
        <begin position="30"/>
        <end position="43"/>
    </location>
</feature>